<dbReference type="InterPro" id="IPR011992">
    <property type="entry name" value="EF-hand-dom_pair"/>
</dbReference>
<name>A0ABN5B7N0_9SPHN</name>
<dbReference type="PANTHER" id="PTHR10827:SF98">
    <property type="entry name" value="45 KDA CALCIUM-BINDING PROTEIN"/>
    <property type="match status" value="1"/>
</dbReference>
<sequence>MKEYPMKKTLIAGAALAAMLTASMAVAQPAGGKMRGPDANQDGVITQAEVRTQAQTMFARMDVNKDGRIDKADREARQAERFKKLDTDGSGEVSLAEMTVAREARETKRAERMSMRAEAGKGEPGARQGGKWRGGPGKGMRGGHGGGHARMMRLDTNKDGAITMAEFEAGALERFKRQDTNNDGQVTKAERDAAREAMKQRWQEKRAKPAG</sequence>
<keyword evidence="7" id="KW-1185">Reference proteome</keyword>
<dbReference type="PROSITE" id="PS50222">
    <property type="entry name" value="EF_HAND_2"/>
    <property type="match status" value="1"/>
</dbReference>
<feature type="compositionally biased region" description="Basic and acidic residues" evidence="3">
    <location>
        <begin position="104"/>
        <end position="121"/>
    </location>
</feature>
<dbReference type="PROSITE" id="PS00018">
    <property type="entry name" value="EF_HAND_1"/>
    <property type="match status" value="2"/>
</dbReference>
<evidence type="ECO:0000313" key="6">
    <source>
        <dbReference type="EMBL" id="ASR53052.1"/>
    </source>
</evidence>
<protein>
    <recommendedName>
        <fullName evidence="5">EF-hand domain-containing protein</fullName>
    </recommendedName>
</protein>
<dbReference type="SUPFAM" id="SSF47473">
    <property type="entry name" value="EF-hand"/>
    <property type="match status" value="1"/>
</dbReference>
<evidence type="ECO:0000256" key="2">
    <source>
        <dbReference type="ARBA" id="ARBA00022737"/>
    </source>
</evidence>
<accession>A0ABN5B7N0</accession>
<organism evidence="6 7">
    <name type="scientific">Blastomonas fulva</name>
    <dbReference type="NCBI Taxonomy" id="1550728"/>
    <lineage>
        <taxon>Bacteria</taxon>
        <taxon>Pseudomonadati</taxon>
        <taxon>Pseudomonadota</taxon>
        <taxon>Alphaproteobacteria</taxon>
        <taxon>Sphingomonadales</taxon>
        <taxon>Sphingomonadaceae</taxon>
        <taxon>Blastomonas</taxon>
    </lineage>
</organism>
<feature type="compositionally biased region" description="Basic and acidic residues" evidence="3">
    <location>
        <begin position="171"/>
        <end position="180"/>
    </location>
</feature>
<evidence type="ECO:0000256" key="1">
    <source>
        <dbReference type="ARBA" id="ARBA00022723"/>
    </source>
</evidence>
<dbReference type="InterPro" id="IPR018247">
    <property type="entry name" value="EF_Hand_1_Ca_BS"/>
</dbReference>
<dbReference type="InterPro" id="IPR002048">
    <property type="entry name" value="EF_hand_dom"/>
</dbReference>
<feature type="domain" description="EF-hand" evidence="5">
    <location>
        <begin position="73"/>
        <end position="108"/>
    </location>
</feature>
<feature type="compositionally biased region" description="Basic and acidic residues" evidence="3">
    <location>
        <begin position="188"/>
        <end position="211"/>
    </location>
</feature>
<gene>
    <name evidence="6" type="ORF">B5J99_17620</name>
</gene>
<evidence type="ECO:0000256" key="3">
    <source>
        <dbReference type="SAM" id="MobiDB-lite"/>
    </source>
</evidence>
<reference evidence="6 7" key="1">
    <citation type="submission" date="2017-03" db="EMBL/GenBank/DDBJ databases">
        <title>Complete genome sequence of Blastomonas fulva degrading microcsystin LR.</title>
        <authorList>
            <person name="Lee H.-g."/>
            <person name="Jin L."/>
            <person name="oh H.-M."/>
        </authorList>
    </citation>
    <scope>NUCLEOTIDE SEQUENCE [LARGE SCALE GENOMIC DNA]</scope>
    <source>
        <strain evidence="6 7">T2</strain>
    </source>
</reference>
<keyword evidence="2" id="KW-0677">Repeat</keyword>
<feature type="compositionally biased region" description="Gly residues" evidence="3">
    <location>
        <begin position="127"/>
        <end position="148"/>
    </location>
</feature>
<dbReference type="Pfam" id="PF13202">
    <property type="entry name" value="EF-hand_5"/>
    <property type="match status" value="3"/>
</dbReference>
<evidence type="ECO:0000256" key="4">
    <source>
        <dbReference type="SAM" id="SignalP"/>
    </source>
</evidence>
<feature type="region of interest" description="Disordered" evidence="3">
    <location>
        <begin position="104"/>
        <end position="150"/>
    </location>
</feature>
<keyword evidence="1" id="KW-0479">Metal-binding</keyword>
<dbReference type="Gene3D" id="1.10.238.10">
    <property type="entry name" value="EF-hand"/>
    <property type="match status" value="2"/>
</dbReference>
<feature type="chain" id="PRO_5046532774" description="EF-hand domain-containing protein" evidence="4">
    <location>
        <begin position="28"/>
        <end position="211"/>
    </location>
</feature>
<proteinExistence type="predicted"/>
<feature type="signal peptide" evidence="4">
    <location>
        <begin position="1"/>
        <end position="27"/>
    </location>
</feature>
<dbReference type="Proteomes" id="UP000258016">
    <property type="component" value="Chromosome"/>
</dbReference>
<keyword evidence="4" id="KW-0732">Signal</keyword>
<evidence type="ECO:0000259" key="5">
    <source>
        <dbReference type="PROSITE" id="PS50222"/>
    </source>
</evidence>
<dbReference type="PANTHER" id="PTHR10827">
    <property type="entry name" value="RETICULOCALBIN"/>
    <property type="match status" value="1"/>
</dbReference>
<feature type="region of interest" description="Disordered" evidence="3">
    <location>
        <begin position="171"/>
        <end position="211"/>
    </location>
</feature>
<evidence type="ECO:0000313" key="7">
    <source>
        <dbReference type="Proteomes" id="UP000258016"/>
    </source>
</evidence>
<dbReference type="EMBL" id="CP020083">
    <property type="protein sequence ID" value="ASR53052.1"/>
    <property type="molecule type" value="Genomic_DNA"/>
</dbReference>